<evidence type="ECO:0000313" key="5">
    <source>
        <dbReference type="Proteomes" id="UP000003688"/>
    </source>
</evidence>
<dbReference type="Pfam" id="PF22725">
    <property type="entry name" value="GFO_IDH_MocA_C3"/>
    <property type="match status" value="1"/>
</dbReference>
<dbReference type="RefSeq" id="WP_007413714.1">
    <property type="nucleotide sequence ID" value="NZ_ABOX02000005.1"/>
</dbReference>
<dbReference type="InterPro" id="IPR000683">
    <property type="entry name" value="Gfo/Idh/MocA-like_OxRdtase_N"/>
</dbReference>
<dbReference type="Pfam" id="PF01408">
    <property type="entry name" value="GFO_IDH_MocA"/>
    <property type="match status" value="1"/>
</dbReference>
<dbReference type="Gene3D" id="3.40.50.720">
    <property type="entry name" value="NAD(P)-binding Rossmann-like Domain"/>
    <property type="match status" value="1"/>
</dbReference>
<evidence type="ECO:0000259" key="2">
    <source>
        <dbReference type="Pfam" id="PF01408"/>
    </source>
</evidence>
<dbReference type="InterPro" id="IPR036291">
    <property type="entry name" value="NAD(P)-bd_dom_sf"/>
</dbReference>
<dbReference type="InterPro" id="IPR055170">
    <property type="entry name" value="GFO_IDH_MocA-like_dom"/>
</dbReference>
<sequence length="403" mass="44473">MTKQIKVGVVGLGYWGPNLVRNFRVLSDCSLKLMCDMNTARLSHLKALYPEAECETDFNRMLTEGGLDAVIIATAVRLHYPMAKASLLAGKHTFIEKPMAMSSAECEELIDIAQKKGLVLMTGHTFLYSPAVRKIKEIVDSGDIGEIRYICARRLNLGLFQKDINVAWDLAPHDISIILSIIGEQPHTVNCRGSAHITPGIEDVTTMCLSFHKQRTAIIHSSWLDPRKIREMTIVGSKRMIVYDDVAPLEKIKIFDARVDRPPHYDTFAEFHYAYHYGDAYVPYLKQEEPLKTECQHFLDCIKHGRDPISGGKQGLELVRILEASSASLKQGGGPVDLKPTGNKLRIALSFPNTPAVPSGNGRHTNGNGHANGKSNGNGNGNGHANGKITGNVKVAKRLKKSR</sequence>
<keyword evidence="5" id="KW-1185">Reference proteome</keyword>
<gene>
    <name evidence="4" type="ORF">Cflav_PD4997</name>
</gene>
<dbReference type="EMBL" id="ABOX02000005">
    <property type="protein sequence ID" value="EEF62362.1"/>
    <property type="molecule type" value="Genomic_DNA"/>
</dbReference>
<evidence type="ECO:0000259" key="3">
    <source>
        <dbReference type="Pfam" id="PF22725"/>
    </source>
</evidence>
<dbReference type="AlphaFoldDB" id="B9XD16"/>
<dbReference type="GO" id="GO:0000166">
    <property type="term" value="F:nucleotide binding"/>
    <property type="evidence" value="ECO:0007669"/>
    <property type="project" value="InterPro"/>
</dbReference>
<evidence type="ECO:0000313" key="4">
    <source>
        <dbReference type="EMBL" id="EEF62362.1"/>
    </source>
</evidence>
<evidence type="ECO:0000256" key="1">
    <source>
        <dbReference type="SAM" id="MobiDB-lite"/>
    </source>
</evidence>
<dbReference type="PANTHER" id="PTHR43377">
    <property type="entry name" value="BILIVERDIN REDUCTASE A"/>
    <property type="match status" value="1"/>
</dbReference>
<dbReference type="Proteomes" id="UP000003688">
    <property type="component" value="Unassembled WGS sequence"/>
</dbReference>
<dbReference type="STRING" id="320771.Cflav_PD4997"/>
<feature type="domain" description="Gfo/Idh/MocA-like oxidoreductase N-terminal" evidence="2">
    <location>
        <begin position="5"/>
        <end position="124"/>
    </location>
</feature>
<dbReference type="SUPFAM" id="SSF51735">
    <property type="entry name" value="NAD(P)-binding Rossmann-fold domains"/>
    <property type="match status" value="1"/>
</dbReference>
<accession>B9XD16</accession>
<dbReference type="Gene3D" id="3.30.360.10">
    <property type="entry name" value="Dihydrodipicolinate Reductase, domain 2"/>
    <property type="match status" value="1"/>
</dbReference>
<feature type="domain" description="GFO/IDH/MocA-like oxidoreductase" evidence="3">
    <location>
        <begin position="132"/>
        <end position="241"/>
    </location>
</feature>
<proteinExistence type="predicted"/>
<dbReference type="InterPro" id="IPR051450">
    <property type="entry name" value="Gfo/Idh/MocA_Oxidoreductases"/>
</dbReference>
<feature type="region of interest" description="Disordered" evidence="1">
    <location>
        <begin position="353"/>
        <end position="403"/>
    </location>
</feature>
<dbReference type="PANTHER" id="PTHR43377:SF6">
    <property type="entry name" value="GFO_IDH_MOCA-LIKE OXIDOREDUCTASE N-TERMINAL DOMAIN-CONTAINING PROTEIN"/>
    <property type="match status" value="1"/>
</dbReference>
<comment type="caution">
    <text evidence="4">The sequence shown here is derived from an EMBL/GenBank/DDBJ whole genome shotgun (WGS) entry which is preliminary data.</text>
</comment>
<organism evidence="4 5">
    <name type="scientific">Pedosphaera parvula (strain Ellin514)</name>
    <dbReference type="NCBI Taxonomy" id="320771"/>
    <lineage>
        <taxon>Bacteria</taxon>
        <taxon>Pseudomonadati</taxon>
        <taxon>Verrucomicrobiota</taxon>
        <taxon>Pedosphaerae</taxon>
        <taxon>Pedosphaerales</taxon>
        <taxon>Pedosphaeraceae</taxon>
        <taxon>Pedosphaera</taxon>
    </lineage>
</organism>
<protein>
    <submittedName>
        <fullName evidence="4">Oxidoreductase domain protein</fullName>
    </submittedName>
</protein>
<name>B9XD16_PEDPL</name>
<dbReference type="SUPFAM" id="SSF55347">
    <property type="entry name" value="Glyceraldehyde-3-phosphate dehydrogenase-like, C-terminal domain"/>
    <property type="match status" value="1"/>
</dbReference>
<dbReference type="OrthoDB" id="9815825at2"/>
<feature type="compositionally biased region" description="Low complexity" evidence="1">
    <location>
        <begin position="366"/>
        <end position="375"/>
    </location>
</feature>
<reference evidence="4 5" key="1">
    <citation type="journal article" date="2011" name="J. Bacteriol.">
        <title>Genome sequence of 'Pedosphaera parvula' Ellin514, an aerobic Verrucomicrobial isolate from pasture soil.</title>
        <authorList>
            <person name="Kant R."/>
            <person name="van Passel M.W."/>
            <person name="Sangwan P."/>
            <person name="Palva A."/>
            <person name="Lucas S."/>
            <person name="Copeland A."/>
            <person name="Lapidus A."/>
            <person name="Glavina Del Rio T."/>
            <person name="Dalin E."/>
            <person name="Tice H."/>
            <person name="Bruce D."/>
            <person name="Goodwin L."/>
            <person name="Pitluck S."/>
            <person name="Chertkov O."/>
            <person name="Larimer F.W."/>
            <person name="Land M.L."/>
            <person name="Hauser L."/>
            <person name="Brettin T.S."/>
            <person name="Detter J.C."/>
            <person name="Han S."/>
            <person name="de Vos W.M."/>
            <person name="Janssen P.H."/>
            <person name="Smidt H."/>
        </authorList>
    </citation>
    <scope>NUCLEOTIDE SEQUENCE [LARGE SCALE GENOMIC DNA]</scope>
    <source>
        <strain evidence="4 5">Ellin514</strain>
    </source>
</reference>